<organism evidence="2 3">
    <name type="scientific">Nocardia pseudobrasiliensis</name>
    <dbReference type="NCBI Taxonomy" id="45979"/>
    <lineage>
        <taxon>Bacteria</taxon>
        <taxon>Bacillati</taxon>
        <taxon>Actinomycetota</taxon>
        <taxon>Actinomycetes</taxon>
        <taxon>Mycobacteriales</taxon>
        <taxon>Nocardiaceae</taxon>
        <taxon>Nocardia</taxon>
    </lineage>
</organism>
<dbReference type="Pfam" id="PF19054">
    <property type="entry name" value="DUF5753"/>
    <property type="match status" value="1"/>
</dbReference>
<gene>
    <name evidence="2" type="ORF">DFR76_109486</name>
</gene>
<evidence type="ECO:0000313" key="2">
    <source>
        <dbReference type="EMBL" id="RDI64144.1"/>
    </source>
</evidence>
<evidence type="ECO:0000313" key="3">
    <source>
        <dbReference type="Proteomes" id="UP000254869"/>
    </source>
</evidence>
<accession>A0A370I490</accession>
<reference evidence="2 3" key="1">
    <citation type="submission" date="2018-07" db="EMBL/GenBank/DDBJ databases">
        <title>Genomic Encyclopedia of Type Strains, Phase IV (KMG-IV): sequencing the most valuable type-strain genomes for metagenomic binning, comparative biology and taxonomic classification.</title>
        <authorList>
            <person name="Goeker M."/>
        </authorList>
    </citation>
    <scope>NUCLEOTIDE SEQUENCE [LARGE SCALE GENOMIC DNA]</scope>
    <source>
        <strain evidence="2 3">DSM 44290</strain>
    </source>
</reference>
<dbReference type="EMBL" id="QQBC01000009">
    <property type="protein sequence ID" value="RDI64144.1"/>
    <property type="molecule type" value="Genomic_DNA"/>
</dbReference>
<dbReference type="Proteomes" id="UP000254869">
    <property type="component" value="Unassembled WGS sequence"/>
</dbReference>
<comment type="caution">
    <text evidence="2">The sequence shown here is derived from an EMBL/GenBank/DDBJ whole genome shotgun (WGS) entry which is preliminary data.</text>
</comment>
<dbReference type="InterPro" id="IPR043917">
    <property type="entry name" value="DUF5753"/>
</dbReference>
<dbReference type="AlphaFoldDB" id="A0A370I490"/>
<protein>
    <recommendedName>
        <fullName evidence="1">DUF5753 domain-containing protein</fullName>
    </recommendedName>
</protein>
<sequence length="139" mass="15939">MMRRQERLTDPNFEFEAIVSEASLRQVIGNRSIMADQLRHLVEIGDRPNVTIRVAPFAIANAIGPVAGSFVWLDFFELRSTKLQEPPVVYVEGFVGDLYLERKVELTQYRDALTRIRRIALDANESRNLILAIAREHSE</sequence>
<name>A0A370I490_9NOCA</name>
<keyword evidence="3" id="KW-1185">Reference proteome</keyword>
<proteinExistence type="predicted"/>
<dbReference type="STRING" id="1210086.GCA_001613105_03394"/>
<feature type="domain" description="DUF5753" evidence="1">
    <location>
        <begin position="2"/>
        <end position="130"/>
    </location>
</feature>
<evidence type="ECO:0000259" key="1">
    <source>
        <dbReference type="Pfam" id="PF19054"/>
    </source>
</evidence>